<organism evidence="2 3">
    <name type="scientific">Ananas comosus</name>
    <name type="common">Pineapple</name>
    <name type="synonym">Ananas ananas</name>
    <dbReference type="NCBI Taxonomy" id="4615"/>
    <lineage>
        <taxon>Eukaryota</taxon>
        <taxon>Viridiplantae</taxon>
        <taxon>Streptophyta</taxon>
        <taxon>Embryophyta</taxon>
        <taxon>Tracheophyta</taxon>
        <taxon>Spermatophyta</taxon>
        <taxon>Magnoliopsida</taxon>
        <taxon>Liliopsida</taxon>
        <taxon>Poales</taxon>
        <taxon>Bromeliaceae</taxon>
        <taxon>Bromelioideae</taxon>
        <taxon>Ananas</taxon>
    </lineage>
</organism>
<accession>A0A199W8F1</accession>
<proteinExistence type="predicted"/>
<feature type="region of interest" description="Disordered" evidence="1">
    <location>
        <begin position="159"/>
        <end position="182"/>
    </location>
</feature>
<evidence type="ECO:0000256" key="1">
    <source>
        <dbReference type="SAM" id="MobiDB-lite"/>
    </source>
</evidence>
<dbReference type="Proteomes" id="UP000092600">
    <property type="component" value="Unassembled WGS sequence"/>
</dbReference>
<dbReference type="EMBL" id="LSRQ01000055">
    <property type="protein sequence ID" value="OAY85742.1"/>
    <property type="molecule type" value="Genomic_DNA"/>
</dbReference>
<evidence type="ECO:0000313" key="3">
    <source>
        <dbReference type="Proteomes" id="UP000092600"/>
    </source>
</evidence>
<protein>
    <submittedName>
        <fullName evidence="2">Uncharacterized protein</fullName>
    </submittedName>
</protein>
<feature type="non-terminal residue" evidence="2">
    <location>
        <position position="1"/>
    </location>
</feature>
<feature type="compositionally biased region" description="Polar residues" evidence="1">
    <location>
        <begin position="159"/>
        <end position="169"/>
    </location>
</feature>
<gene>
    <name evidence="2" type="ORF">ACMD2_17334</name>
</gene>
<evidence type="ECO:0000313" key="2">
    <source>
        <dbReference type="EMBL" id="OAY85742.1"/>
    </source>
</evidence>
<feature type="non-terminal residue" evidence="2">
    <location>
        <position position="182"/>
    </location>
</feature>
<dbReference type="AlphaFoldDB" id="A0A199W8F1"/>
<reference evidence="2 3" key="1">
    <citation type="journal article" date="2016" name="DNA Res.">
        <title>The draft genome of MD-2 pineapple using hybrid error correction of long reads.</title>
        <authorList>
            <person name="Redwan R.M."/>
            <person name="Saidin A."/>
            <person name="Kumar S.V."/>
        </authorList>
    </citation>
    <scope>NUCLEOTIDE SEQUENCE [LARGE SCALE GENOMIC DNA]</scope>
    <source>
        <strain evidence="3">cv. MD2</strain>
        <tissue evidence="2">Leaf</tissue>
    </source>
</reference>
<comment type="caution">
    <text evidence="2">The sequence shown here is derived from an EMBL/GenBank/DDBJ whole genome shotgun (WGS) entry which is preliminary data.</text>
</comment>
<sequence>CSPGKGCLIAWKNVGRNKKEGGLGILNLTAFFHWWKGVLSLSDIFKWGIYYKLGNGCTIDFLSDRWSMVSSLKLDFPEVYNMTECKTLKVKDCLTSDSWNWSKILGGDSVNKQESDLYFQNSAEPRQDSLALEPRWAIHGKVGLFCTKRWGYEGCPSNQVMETSNTPKSESILLARPKKEAS</sequence>
<name>A0A199W8F1_ANACO</name>